<dbReference type="HOGENOM" id="CLU_046255_0_0_9"/>
<dbReference type="PANTHER" id="PTHR32432:SF13">
    <property type="entry name" value="ETHANOLAMINE AMMONIA-LYASE REACTIVASE EUTA"/>
    <property type="match status" value="1"/>
</dbReference>
<dbReference type="InterPro" id="IPR009377">
    <property type="entry name" value="EutA"/>
</dbReference>
<dbReference type="EMBL" id="AP006840">
    <property type="protein sequence ID" value="BAD41047.1"/>
    <property type="molecule type" value="Genomic_DNA"/>
</dbReference>
<sequence length="484" mass="50729">MRDSLTSIGIDIGTTSTCLVVSRLTTARLGGVHALASVEITGREVLYRSPVIFTPLMDEARLDGDAIFAWVREQLRRANLTWGSIDSGAVIITGESARRENARAVVERLSGDAGRFVVATAGPQLEAILAGRGSGAAALSREQNLRVLNLDVGGGTTNGALFVGGEVEATVCAHVGGRLVRVDPDTARITGVSPPARRAAEILGVRIEPGQPANPEALWTLCTGMAEALHELIGGRAESELARALAIGPPPPSPVRADVVTFSGGTGRELYAAAERRSLKEVTRYGDIGPMLADALRLGPTCRAFALREPPETVYATVIGAGMEVLELSGSTIFLHAEGLLPLHNVPMVRPPNLDPLAPAEAIAASVRRGLAWFETGGDGPDQPVAVAFPGLPHPRFEQVRNLAAGLAEGVRPLVERGLPVIVVLQENIGNVLGHSLAALLPPGHPVICVDQIRTQSGDYLDIGAPLYGGIVVPVVVKSLVFHS</sequence>
<proteinExistence type="predicted"/>
<dbReference type="KEGG" id="sth:STH2062"/>
<dbReference type="STRING" id="292459.STH2062"/>
<dbReference type="eggNOG" id="COG4819">
    <property type="taxonomic scope" value="Bacteria"/>
</dbReference>
<name>Q67MP6_SYMTH</name>
<dbReference type="InterPro" id="IPR043129">
    <property type="entry name" value="ATPase_NBD"/>
</dbReference>
<reference evidence="1 2" key="1">
    <citation type="journal article" date="2004" name="Nucleic Acids Res.">
        <title>Genome sequence of Symbiobacterium thermophilum, an uncultivable bacterium that depends on microbial commensalism.</title>
        <authorList>
            <person name="Ueda K."/>
            <person name="Yamashita A."/>
            <person name="Ishikawa J."/>
            <person name="Shimada M."/>
            <person name="Watsuji T."/>
            <person name="Morimura K."/>
            <person name="Ikeda H."/>
            <person name="Hattori M."/>
            <person name="Beppu T."/>
        </authorList>
    </citation>
    <scope>NUCLEOTIDE SEQUENCE [LARGE SCALE GENOMIC DNA]</scope>
    <source>
        <strain evidence="2">T / IAM 14863</strain>
    </source>
</reference>
<keyword evidence="2" id="KW-1185">Reference proteome</keyword>
<dbReference type="AlphaFoldDB" id="Q67MP6"/>
<dbReference type="SUPFAM" id="SSF53067">
    <property type="entry name" value="Actin-like ATPase domain"/>
    <property type="match status" value="1"/>
</dbReference>
<organism evidence="1 2">
    <name type="scientific">Symbiobacterium thermophilum (strain DSM 24528 / JCM 14929 / IAM 14863 / T)</name>
    <dbReference type="NCBI Taxonomy" id="292459"/>
    <lineage>
        <taxon>Bacteria</taxon>
        <taxon>Bacillati</taxon>
        <taxon>Bacillota</taxon>
        <taxon>Clostridia</taxon>
        <taxon>Eubacteriales</taxon>
        <taxon>Symbiobacteriaceae</taxon>
        <taxon>Symbiobacterium</taxon>
    </lineage>
</organism>
<dbReference type="PANTHER" id="PTHR32432">
    <property type="entry name" value="CELL DIVISION PROTEIN FTSA-RELATED"/>
    <property type="match status" value="1"/>
</dbReference>
<accession>Q67MP6</accession>
<dbReference type="Proteomes" id="UP000000417">
    <property type="component" value="Chromosome"/>
</dbReference>
<protein>
    <submittedName>
        <fullName evidence="1">Ethanolamine utilization protein</fullName>
    </submittedName>
</protein>
<dbReference type="PIRSF" id="PIRSF012293">
    <property type="entry name" value="EutA"/>
    <property type="match status" value="1"/>
</dbReference>
<evidence type="ECO:0000313" key="1">
    <source>
        <dbReference type="EMBL" id="BAD41047.1"/>
    </source>
</evidence>
<gene>
    <name evidence="1" type="ordered locus">STH2062</name>
</gene>
<evidence type="ECO:0000313" key="2">
    <source>
        <dbReference type="Proteomes" id="UP000000417"/>
    </source>
</evidence>
<dbReference type="InterPro" id="IPR050696">
    <property type="entry name" value="FtsA/MreB"/>
</dbReference>
<dbReference type="Pfam" id="PF06277">
    <property type="entry name" value="EutA"/>
    <property type="match status" value="1"/>
</dbReference>